<evidence type="ECO:0008006" key="4">
    <source>
        <dbReference type="Google" id="ProtNLM"/>
    </source>
</evidence>
<feature type="compositionally biased region" description="Polar residues" evidence="1">
    <location>
        <begin position="164"/>
        <end position="183"/>
    </location>
</feature>
<gene>
    <name evidence="2" type="ORF">PtA15_10A321</name>
</gene>
<evidence type="ECO:0000313" key="3">
    <source>
        <dbReference type="Proteomes" id="UP001164743"/>
    </source>
</evidence>
<evidence type="ECO:0000313" key="2">
    <source>
        <dbReference type="EMBL" id="WAQ88899.1"/>
    </source>
</evidence>
<dbReference type="GeneID" id="77801380"/>
<feature type="region of interest" description="Disordered" evidence="1">
    <location>
        <begin position="304"/>
        <end position="347"/>
    </location>
</feature>
<organism evidence="2 3">
    <name type="scientific">Puccinia triticina</name>
    <dbReference type="NCBI Taxonomy" id="208348"/>
    <lineage>
        <taxon>Eukaryota</taxon>
        <taxon>Fungi</taxon>
        <taxon>Dikarya</taxon>
        <taxon>Basidiomycota</taxon>
        <taxon>Pucciniomycotina</taxon>
        <taxon>Pucciniomycetes</taxon>
        <taxon>Pucciniales</taxon>
        <taxon>Pucciniaceae</taxon>
        <taxon>Puccinia</taxon>
    </lineage>
</organism>
<sequence>MSQINTIDVSPRNKFLQQPSVYKSEIEQLTADGSNFNKWKRDLLRVILLTLSHAAFFENPDNYKKISAQEETCLLYLIQITVHDELSLLVDRITGPATDPSQVQGLFNKLFDVFADLKNVQAALPPFVESLILQAAIITSAYGESNWFDTNQPQTVSVFRSFQPNWQGPRYNQQPHQNTPGRSNNHPPQHGNQPNHQQSTVGKPGNPTVNDILAALNNIKKGNQGPSDPSVFSGKPCAYCGVQGHLRLSCPTLRGDAKLPPPNTPLHGRPISGFARQAAPPNNPPTGQDQNAAVRSAVGADATGAAGDGTVLDSGATHHWTPHNGQWGWYPHDPEIVVHPGDERHSS</sequence>
<keyword evidence="3" id="KW-1185">Reference proteome</keyword>
<dbReference type="EMBL" id="CP110430">
    <property type="protein sequence ID" value="WAQ88899.1"/>
    <property type="molecule type" value="Genomic_DNA"/>
</dbReference>
<reference evidence="2" key="1">
    <citation type="submission" date="2022-10" db="EMBL/GenBank/DDBJ databases">
        <title>Puccinia triticina Genome sequencing and assembly.</title>
        <authorList>
            <person name="Li C."/>
        </authorList>
    </citation>
    <scope>NUCLEOTIDE SEQUENCE</scope>
    <source>
        <strain evidence="2">Pt15</strain>
    </source>
</reference>
<accession>A0ABY7CW80</accession>
<dbReference type="Proteomes" id="UP001164743">
    <property type="component" value="Chromosome 10A"/>
</dbReference>
<feature type="compositionally biased region" description="Basic and acidic residues" evidence="1">
    <location>
        <begin position="332"/>
        <end position="347"/>
    </location>
</feature>
<name>A0ABY7CW80_9BASI</name>
<dbReference type="RefSeq" id="XP_053024454.1">
    <property type="nucleotide sequence ID" value="XM_053160485.1"/>
</dbReference>
<evidence type="ECO:0000256" key="1">
    <source>
        <dbReference type="SAM" id="MobiDB-lite"/>
    </source>
</evidence>
<feature type="region of interest" description="Disordered" evidence="1">
    <location>
        <begin position="164"/>
        <end position="210"/>
    </location>
</feature>
<feature type="compositionally biased region" description="Low complexity" evidence="1">
    <location>
        <begin position="184"/>
        <end position="198"/>
    </location>
</feature>
<protein>
    <recommendedName>
        <fullName evidence="4">CCHC-type domain-containing protein</fullName>
    </recommendedName>
</protein>
<proteinExistence type="predicted"/>